<organism evidence="1 2">
    <name type="scientific">Hohenbuehelia grisea</name>
    <dbReference type="NCBI Taxonomy" id="104357"/>
    <lineage>
        <taxon>Eukaryota</taxon>
        <taxon>Fungi</taxon>
        <taxon>Dikarya</taxon>
        <taxon>Basidiomycota</taxon>
        <taxon>Agaricomycotina</taxon>
        <taxon>Agaricomycetes</taxon>
        <taxon>Agaricomycetidae</taxon>
        <taxon>Agaricales</taxon>
        <taxon>Pleurotineae</taxon>
        <taxon>Pleurotaceae</taxon>
        <taxon>Hohenbuehelia</taxon>
    </lineage>
</organism>
<dbReference type="Proteomes" id="UP001556367">
    <property type="component" value="Unassembled WGS sequence"/>
</dbReference>
<dbReference type="EMBL" id="JASNQZ010000001">
    <property type="protein sequence ID" value="KAL0960771.1"/>
    <property type="molecule type" value="Genomic_DNA"/>
</dbReference>
<reference evidence="2" key="1">
    <citation type="submission" date="2024-06" db="EMBL/GenBank/DDBJ databases">
        <title>Multi-omics analyses provide insights into the biosynthesis of the anticancer antibiotic pleurotin in Hohenbuehelia grisea.</title>
        <authorList>
            <person name="Weaver J.A."/>
            <person name="Alberti F."/>
        </authorList>
    </citation>
    <scope>NUCLEOTIDE SEQUENCE [LARGE SCALE GENOMIC DNA]</scope>
    <source>
        <strain evidence="2">T-177</strain>
    </source>
</reference>
<comment type="caution">
    <text evidence="1">The sequence shown here is derived from an EMBL/GenBank/DDBJ whole genome shotgun (WGS) entry which is preliminary data.</text>
</comment>
<evidence type="ECO:0000313" key="1">
    <source>
        <dbReference type="EMBL" id="KAL0960771.1"/>
    </source>
</evidence>
<gene>
    <name evidence="1" type="ORF">HGRIS_005792</name>
</gene>
<sequence length="171" mass="18758">MAPFTPEPLPFPLQLAPMPSMVKPDAFAIPGISSDCLSYELPNGGLVPPPMYPVQGQDVHAFNQQLPLPDMSWFNDNLDFLLNFAEPAPLYTGENYNAMGFGGQNALLAEMQVLNFNGAQTMHKQDAADYLCPPTGNYIDGVNYTNANYTNANYANDNFALPLHTFITHPT</sequence>
<proteinExistence type="predicted"/>
<keyword evidence="2" id="KW-1185">Reference proteome</keyword>
<evidence type="ECO:0000313" key="2">
    <source>
        <dbReference type="Proteomes" id="UP001556367"/>
    </source>
</evidence>
<protein>
    <submittedName>
        <fullName evidence="1">Uncharacterized protein</fullName>
    </submittedName>
</protein>
<accession>A0ABR3JYZ8</accession>
<name>A0ABR3JYZ8_9AGAR</name>